<keyword evidence="1" id="KW-1133">Transmembrane helix</keyword>
<feature type="transmembrane region" description="Helical" evidence="1">
    <location>
        <begin position="18"/>
        <end position="45"/>
    </location>
</feature>
<evidence type="ECO:0000313" key="2">
    <source>
        <dbReference type="EMBL" id="OGY66654.1"/>
    </source>
</evidence>
<comment type="caution">
    <text evidence="2">The sequence shown here is derived from an EMBL/GenBank/DDBJ whole genome shotgun (WGS) entry which is preliminary data.</text>
</comment>
<name>A0A1G1ZPW0_9BACT</name>
<protein>
    <recommendedName>
        <fullName evidence="4">Type II secretion system protein GspI C-terminal domain-containing protein</fullName>
    </recommendedName>
</protein>
<dbReference type="EMBL" id="MHJL01000038">
    <property type="protein sequence ID" value="OGY66654.1"/>
    <property type="molecule type" value="Genomic_DNA"/>
</dbReference>
<dbReference type="AlphaFoldDB" id="A0A1G1ZPW0"/>
<organism evidence="2 3">
    <name type="scientific">Candidatus Harrisonbacteria bacterium RIFCSPLOWO2_02_FULL_41_13b</name>
    <dbReference type="NCBI Taxonomy" id="1798409"/>
    <lineage>
        <taxon>Bacteria</taxon>
        <taxon>Candidatus Harrisoniibacteriota</taxon>
    </lineage>
</organism>
<gene>
    <name evidence="2" type="ORF">A3I24_03820</name>
</gene>
<evidence type="ECO:0000313" key="3">
    <source>
        <dbReference type="Proteomes" id="UP000177690"/>
    </source>
</evidence>
<dbReference type="Proteomes" id="UP000177690">
    <property type="component" value="Unassembled WGS sequence"/>
</dbReference>
<evidence type="ECO:0008006" key="4">
    <source>
        <dbReference type="Google" id="ProtNLM"/>
    </source>
</evidence>
<evidence type="ECO:0000256" key="1">
    <source>
        <dbReference type="SAM" id="Phobius"/>
    </source>
</evidence>
<sequence>MKLKFSIFNLQFTSNGGYIAITVSIILSVVVMAIAIAFGSANLLTRADFLDFNNKQLSFSIARSCLNYALLRLAETPTYTGNATIDISDRQCAILPIETSGSNKIIKVKAQISGATTNFRLTVNGSSLATVSLEELSTF</sequence>
<dbReference type="STRING" id="1798409.A3I24_03820"/>
<keyword evidence="1" id="KW-0472">Membrane</keyword>
<proteinExistence type="predicted"/>
<reference evidence="2 3" key="1">
    <citation type="journal article" date="2016" name="Nat. Commun.">
        <title>Thousands of microbial genomes shed light on interconnected biogeochemical processes in an aquifer system.</title>
        <authorList>
            <person name="Anantharaman K."/>
            <person name="Brown C.T."/>
            <person name="Hug L.A."/>
            <person name="Sharon I."/>
            <person name="Castelle C.J."/>
            <person name="Probst A.J."/>
            <person name="Thomas B.C."/>
            <person name="Singh A."/>
            <person name="Wilkins M.J."/>
            <person name="Karaoz U."/>
            <person name="Brodie E.L."/>
            <person name="Williams K.H."/>
            <person name="Hubbard S.S."/>
            <person name="Banfield J.F."/>
        </authorList>
    </citation>
    <scope>NUCLEOTIDE SEQUENCE [LARGE SCALE GENOMIC DNA]</scope>
</reference>
<keyword evidence="1" id="KW-0812">Transmembrane</keyword>
<accession>A0A1G1ZPW0</accession>